<reference evidence="2" key="1">
    <citation type="submission" date="2018-05" db="EMBL/GenBank/DDBJ databases">
        <authorList>
            <person name="Du Z."/>
            <person name="Wang X."/>
        </authorList>
    </citation>
    <scope>NUCLEOTIDE SEQUENCE [LARGE SCALE GENOMIC DNA]</scope>
    <source>
        <strain evidence="2">CQN31</strain>
    </source>
</reference>
<protein>
    <submittedName>
        <fullName evidence="1">Uncharacterized protein</fullName>
    </submittedName>
</protein>
<dbReference type="Proteomes" id="UP000245765">
    <property type="component" value="Unassembled WGS sequence"/>
</dbReference>
<dbReference type="EMBL" id="QGNA01000007">
    <property type="protein sequence ID" value="PWS34268.1"/>
    <property type="molecule type" value="Genomic_DNA"/>
</dbReference>
<sequence>MDHAMWTPVSGGTSEEVAEVIVTAVSGGIDHLHSVATEGMRAWVAMHREASERESVAVMRREERLG</sequence>
<evidence type="ECO:0000313" key="1">
    <source>
        <dbReference type="EMBL" id="PWS34268.1"/>
    </source>
</evidence>
<name>A0A317F9R5_9PROT</name>
<comment type="caution">
    <text evidence="1">The sequence shown here is derived from an EMBL/GenBank/DDBJ whole genome shotgun (WGS) entry which is preliminary data.</text>
</comment>
<proteinExistence type="predicted"/>
<organism evidence="1 2">
    <name type="scientific">Falsiroseomonas bella</name>
    <dbReference type="NCBI Taxonomy" id="2184016"/>
    <lineage>
        <taxon>Bacteria</taxon>
        <taxon>Pseudomonadati</taxon>
        <taxon>Pseudomonadota</taxon>
        <taxon>Alphaproteobacteria</taxon>
        <taxon>Acetobacterales</taxon>
        <taxon>Roseomonadaceae</taxon>
        <taxon>Falsiroseomonas</taxon>
    </lineage>
</organism>
<gene>
    <name evidence="1" type="ORF">DFH01_24890</name>
</gene>
<keyword evidence="2" id="KW-1185">Reference proteome</keyword>
<accession>A0A317F9R5</accession>
<dbReference type="AlphaFoldDB" id="A0A317F9R5"/>
<evidence type="ECO:0000313" key="2">
    <source>
        <dbReference type="Proteomes" id="UP000245765"/>
    </source>
</evidence>